<protein>
    <submittedName>
        <fullName evidence="2">DinB family protein</fullName>
    </submittedName>
</protein>
<dbReference type="RefSeq" id="WP_108171573.1">
    <property type="nucleotide sequence ID" value="NZ_QBKQ01000002.1"/>
</dbReference>
<dbReference type="EMBL" id="QBKQ01000002">
    <property type="protein sequence ID" value="PTX43120.1"/>
    <property type="molecule type" value="Genomic_DNA"/>
</dbReference>
<proteinExistence type="predicted"/>
<accession>A0A2T6AH13</accession>
<organism evidence="2 3">
    <name type="scientific">Christiangramia gaetbulicola</name>
    <dbReference type="NCBI Taxonomy" id="703340"/>
    <lineage>
        <taxon>Bacteria</taxon>
        <taxon>Pseudomonadati</taxon>
        <taxon>Bacteroidota</taxon>
        <taxon>Flavobacteriia</taxon>
        <taxon>Flavobacteriales</taxon>
        <taxon>Flavobacteriaceae</taxon>
        <taxon>Christiangramia</taxon>
    </lineage>
</organism>
<sequence length="211" mass="23928">MKILIIFLSLAFFYPESAGNIECPKESDDLLVANGSMDIKDIFEYLDETKESLEASVNDLSAEQMQFKPDDESWSVAQIVEHIITVEGALKSMLEAKIQAGENLVQKSEIKMSDDDVVALITNRTEKIKTQDQFQPSGKFSEADEAMEAFEDQREDIVEWLKGAEVDMRNYVNEFPFGKIDAYQTVLFMAGHTERHTAQIEEVKANPDFPE</sequence>
<dbReference type="InterPro" id="IPR034660">
    <property type="entry name" value="DinB/YfiT-like"/>
</dbReference>
<name>A0A2T6AH13_9FLAO</name>
<evidence type="ECO:0000313" key="3">
    <source>
        <dbReference type="Proteomes" id="UP000244174"/>
    </source>
</evidence>
<dbReference type="Gene3D" id="1.20.120.450">
    <property type="entry name" value="dinb family like domain"/>
    <property type="match status" value="1"/>
</dbReference>
<dbReference type="SUPFAM" id="SSF109854">
    <property type="entry name" value="DinB/YfiT-like putative metalloenzymes"/>
    <property type="match status" value="1"/>
</dbReference>
<reference evidence="2 3" key="1">
    <citation type="submission" date="2018-04" db="EMBL/GenBank/DDBJ databases">
        <title>Genomic Encyclopedia of Archaeal and Bacterial Type Strains, Phase II (KMG-II): from individual species to whole genera.</title>
        <authorList>
            <person name="Goeker M."/>
        </authorList>
    </citation>
    <scope>NUCLEOTIDE SEQUENCE [LARGE SCALE GENOMIC DNA]</scope>
    <source>
        <strain evidence="2 3">DSM 23082</strain>
    </source>
</reference>
<dbReference type="Pfam" id="PF12867">
    <property type="entry name" value="DinB_2"/>
    <property type="match status" value="1"/>
</dbReference>
<evidence type="ECO:0000313" key="2">
    <source>
        <dbReference type="EMBL" id="PTX43120.1"/>
    </source>
</evidence>
<gene>
    <name evidence="2" type="ORF">C8P64_1646</name>
</gene>
<feature type="domain" description="DinB-like" evidence="1">
    <location>
        <begin position="46"/>
        <end position="200"/>
    </location>
</feature>
<dbReference type="InterPro" id="IPR024775">
    <property type="entry name" value="DinB-like"/>
</dbReference>
<comment type="caution">
    <text evidence="2">The sequence shown here is derived from an EMBL/GenBank/DDBJ whole genome shotgun (WGS) entry which is preliminary data.</text>
</comment>
<dbReference type="OrthoDB" id="1524454at2"/>
<keyword evidence="3" id="KW-1185">Reference proteome</keyword>
<dbReference type="Proteomes" id="UP000244174">
    <property type="component" value="Unassembled WGS sequence"/>
</dbReference>
<dbReference type="AlphaFoldDB" id="A0A2T6AH13"/>
<evidence type="ECO:0000259" key="1">
    <source>
        <dbReference type="Pfam" id="PF12867"/>
    </source>
</evidence>